<dbReference type="PROSITE" id="PS51257">
    <property type="entry name" value="PROKAR_LIPOPROTEIN"/>
    <property type="match status" value="1"/>
</dbReference>
<protein>
    <recommendedName>
        <fullName evidence="4">Lipoprotein</fullName>
    </recommendedName>
</protein>
<evidence type="ECO:0008006" key="4">
    <source>
        <dbReference type="Google" id="ProtNLM"/>
    </source>
</evidence>
<feature type="chain" id="PRO_5015104430" description="Lipoprotein" evidence="1">
    <location>
        <begin position="20"/>
        <end position="189"/>
    </location>
</feature>
<evidence type="ECO:0000313" key="2">
    <source>
        <dbReference type="EMBL" id="PSN06619.1"/>
    </source>
</evidence>
<dbReference type="RefSeq" id="WP_106878017.1">
    <property type="nucleotide sequence ID" value="NZ_PYEP01000007.1"/>
</dbReference>
<gene>
    <name evidence="2" type="ORF">C7G83_16535</name>
</gene>
<feature type="signal peptide" evidence="1">
    <location>
        <begin position="1"/>
        <end position="19"/>
    </location>
</feature>
<dbReference type="Proteomes" id="UP000240212">
    <property type="component" value="Unassembled WGS sequence"/>
</dbReference>
<organism evidence="2 3">
    <name type="scientific">Siccibacter turicensis</name>
    <dbReference type="NCBI Taxonomy" id="357233"/>
    <lineage>
        <taxon>Bacteria</taxon>
        <taxon>Pseudomonadati</taxon>
        <taxon>Pseudomonadota</taxon>
        <taxon>Gammaproteobacteria</taxon>
        <taxon>Enterobacterales</taxon>
        <taxon>Enterobacteriaceae</taxon>
        <taxon>Siccibacter</taxon>
    </lineage>
</organism>
<comment type="caution">
    <text evidence="2">The sequence shown here is derived from an EMBL/GenBank/DDBJ whole genome shotgun (WGS) entry which is preliminary data.</text>
</comment>
<accession>A0A2P8VGF0</accession>
<keyword evidence="3" id="KW-1185">Reference proteome</keyword>
<dbReference type="AlphaFoldDB" id="A0A2P8VGF0"/>
<evidence type="ECO:0000313" key="3">
    <source>
        <dbReference type="Proteomes" id="UP000240212"/>
    </source>
</evidence>
<sequence>MSKYLSLLAGMVLVGCTSAPNLPPTDTIVAIKPIDSGIIASSAKYSYRFFRNGVPQEYQHYKTFYDRFHQQAAGVRVNFVVENHEVTAEYLVVMDKHKLDAGQQETLVKQYHATPIDGDRLGVVFNASGFWSSSYAPELAAPYRLEQPVVVAINDKTQTVSTLGAIALIPLVPLFPLYMMYGCAKGPCI</sequence>
<proteinExistence type="predicted"/>
<keyword evidence="1" id="KW-0732">Signal</keyword>
<reference evidence="2 3" key="1">
    <citation type="submission" date="2018-03" db="EMBL/GenBank/DDBJ databases">
        <title>Draft genome sequence of the first documented clinical Siccibacter turicensis isolate in Austria.</title>
        <authorList>
            <person name="Lepuschitz S."/>
            <person name="Pekard-Amenitsch S."/>
            <person name="Haunold R."/>
            <person name="Schill S."/>
            <person name="Mach R."/>
            <person name="Allerberger F."/>
            <person name="Ruppitsch W."/>
            <person name="Forsythe S.J."/>
        </authorList>
    </citation>
    <scope>NUCLEOTIDE SEQUENCE [LARGE SCALE GENOMIC DNA]</scope>
    <source>
        <strain evidence="2 3">6100069499-17</strain>
    </source>
</reference>
<name>A0A2P8VGF0_9ENTR</name>
<dbReference type="EMBL" id="PYEP01000007">
    <property type="protein sequence ID" value="PSN06619.1"/>
    <property type="molecule type" value="Genomic_DNA"/>
</dbReference>
<evidence type="ECO:0000256" key="1">
    <source>
        <dbReference type="SAM" id="SignalP"/>
    </source>
</evidence>
<dbReference type="OrthoDB" id="6630933at2"/>